<dbReference type="GO" id="GO:0000287">
    <property type="term" value="F:magnesium ion binding"/>
    <property type="evidence" value="ECO:0007669"/>
    <property type="project" value="InterPro"/>
</dbReference>
<sequence length="208" mass="24150">MTMMLGDLTRNTGWPLKMVNHATSGGETSSMRNTLPRILVAWFRSGLLLSRKPLLMTRMIAISSARRWCLWRPCWRRLIMPSRHIIEFGFSKPLLTSNMRFRHWSEQADITRRIRYEAAVRVRALRLPAQRHVRVELHYQPRDRRRRDADNLAPTLKAMCDGVVDAGLVPDDTPNFMTKVMPIIDEPVRGEKGRVYMVIEVDSDTPTP</sequence>
<dbReference type="GO" id="GO:0006281">
    <property type="term" value="P:DNA repair"/>
    <property type="evidence" value="ECO:0007669"/>
    <property type="project" value="InterPro"/>
</dbReference>
<accession>A0A8S5LFB3</accession>
<dbReference type="SUPFAM" id="SSF103084">
    <property type="entry name" value="Holliday junction resolvase RusA"/>
    <property type="match status" value="1"/>
</dbReference>
<dbReference type="Gene3D" id="3.30.1330.70">
    <property type="entry name" value="Holliday junction resolvase RusA"/>
    <property type="match status" value="1"/>
</dbReference>
<protein>
    <submittedName>
        <fullName evidence="1">Endodeoxyribonuclease RusA</fullName>
    </submittedName>
</protein>
<reference evidence="1" key="1">
    <citation type="journal article" date="2021" name="Proc. Natl. Acad. Sci. U.S.A.">
        <title>A Catalog of Tens of Thousands of Viruses from Human Metagenomes Reveals Hidden Associations with Chronic Diseases.</title>
        <authorList>
            <person name="Tisza M.J."/>
            <person name="Buck C.B."/>
        </authorList>
    </citation>
    <scope>NUCLEOTIDE SEQUENCE</scope>
    <source>
        <strain evidence="1">Ct3CA7</strain>
    </source>
</reference>
<organism evidence="1">
    <name type="scientific">Siphoviridae sp. ct3CA7</name>
    <dbReference type="NCBI Taxonomy" id="2823561"/>
    <lineage>
        <taxon>Viruses</taxon>
        <taxon>Duplodnaviria</taxon>
        <taxon>Heunggongvirae</taxon>
        <taxon>Uroviricota</taxon>
        <taxon>Caudoviricetes</taxon>
    </lineage>
</organism>
<name>A0A8S5LFB3_9CAUD</name>
<proteinExistence type="predicted"/>
<dbReference type="InterPro" id="IPR036614">
    <property type="entry name" value="RusA-like_sf"/>
</dbReference>
<dbReference type="GO" id="GO:0006310">
    <property type="term" value="P:DNA recombination"/>
    <property type="evidence" value="ECO:0007669"/>
    <property type="project" value="InterPro"/>
</dbReference>
<dbReference type="EMBL" id="BK014704">
    <property type="protein sequence ID" value="DAD68537.1"/>
    <property type="molecule type" value="Genomic_DNA"/>
</dbReference>
<evidence type="ECO:0000313" key="1">
    <source>
        <dbReference type="EMBL" id="DAD68537.1"/>
    </source>
</evidence>